<sequence length="127" mass="14062">MIARCSLILSLLTACMLLFSGCASWRTNAGVHNTWRAPETPVWEVGVTTANDVTSALGPPSQLIALHDETVYYYMREGASGNALLLLVFNTGSQTTTYDRAMFFFDKKGVLTDYSYSKETLKYANDN</sequence>
<protein>
    <recommendedName>
        <fullName evidence="4">Lipoprotein SmpA/OmlA domain-containing protein</fullName>
    </recommendedName>
</protein>
<feature type="signal peptide" evidence="1">
    <location>
        <begin position="1"/>
        <end position="25"/>
    </location>
</feature>
<dbReference type="STRING" id="583355.Caka_2630"/>
<dbReference type="HOGENOM" id="CLU_2022787_0_0_0"/>
<dbReference type="AlphaFoldDB" id="D5EPR3"/>
<gene>
    <name evidence="2" type="ordered locus">Caka_2630</name>
</gene>
<dbReference type="KEGG" id="caa:Caka_2630"/>
<dbReference type="Proteomes" id="UP000000925">
    <property type="component" value="Chromosome"/>
</dbReference>
<evidence type="ECO:0000313" key="3">
    <source>
        <dbReference type="Proteomes" id="UP000000925"/>
    </source>
</evidence>
<keyword evidence="3" id="KW-1185">Reference proteome</keyword>
<dbReference type="eggNOG" id="ENOG503300G">
    <property type="taxonomic scope" value="Bacteria"/>
</dbReference>
<keyword evidence="1" id="KW-0732">Signal</keyword>
<dbReference type="PROSITE" id="PS51257">
    <property type="entry name" value="PROKAR_LIPOPROTEIN"/>
    <property type="match status" value="1"/>
</dbReference>
<dbReference type="EMBL" id="CP001998">
    <property type="protein sequence ID" value="ADE55646.1"/>
    <property type="molecule type" value="Genomic_DNA"/>
</dbReference>
<proteinExistence type="predicted"/>
<evidence type="ECO:0000313" key="2">
    <source>
        <dbReference type="EMBL" id="ADE55646.1"/>
    </source>
</evidence>
<evidence type="ECO:0000256" key="1">
    <source>
        <dbReference type="SAM" id="SignalP"/>
    </source>
</evidence>
<reference evidence="2 3" key="1">
    <citation type="journal article" date="2010" name="Stand. Genomic Sci.">
        <title>Complete genome sequence of Coraliomargarita akajimensis type strain (04OKA010-24).</title>
        <authorList>
            <person name="Mavromatis K."/>
            <person name="Abt B."/>
            <person name="Brambilla E."/>
            <person name="Lapidus A."/>
            <person name="Copeland A."/>
            <person name="Deshpande S."/>
            <person name="Nolan M."/>
            <person name="Lucas S."/>
            <person name="Tice H."/>
            <person name="Cheng J.F."/>
            <person name="Han C."/>
            <person name="Detter J.C."/>
            <person name="Woyke T."/>
            <person name="Goodwin L."/>
            <person name="Pitluck S."/>
            <person name="Held B."/>
            <person name="Brettin T."/>
            <person name="Tapia R."/>
            <person name="Ivanova N."/>
            <person name="Mikhailova N."/>
            <person name="Pati A."/>
            <person name="Liolios K."/>
            <person name="Chen A."/>
            <person name="Palaniappan K."/>
            <person name="Land M."/>
            <person name="Hauser L."/>
            <person name="Chang Y.J."/>
            <person name="Jeffries C.D."/>
            <person name="Rohde M."/>
            <person name="Goker M."/>
            <person name="Bristow J."/>
            <person name="Eisen J.A."/>
            <person name="Markowitz V."/>
            <person name="Hugenholtz P."/>
            <person name="Klenk H.P."/>
            <person name="Kyrpides N.C."/>
        </authorList>
    </citation>
    <scope>NUCLEOTIDE SEQUENCE [LARGE SCALE GENOMIC DNA]</scope>
    <source>
        <strain evidence="3">DSM 45221 / IAM 15411 / JCM 23193 / KCTC 12865</strain>
    </source>
</reference>
<name>D5EPR3_CORAD</name>
<feature type="chain" id="PRO_5003071678" description="Lipoprotein SmpA/OmlA domain-containing protein" evidence="1">
    <location>
        <begin position="26"/>
        <end position="127"/>
    </location>
</feature>
<evidence type="ECO:0008006" key="4">
    <source>
        <dbReference type="Google" id="ProtNLM"/>
    </source>
</evidence>
<accession>D5EPR3</accession>
<organism evidence="2 3">
    <name type="scientific">Coraliomargarita akajimensis (strain DSM 45221 / IAM 15411 / JCM 23193 / KCTC 12865 / 04OKA010-24)</name>
    <dbReference type="NCBI Taxonomy" id="583355"/>
    <lineage>
        <taxon>Bacteria</taxon>
        <taxon>Pseudomonadati</taxon>
        <taxon>Verrucomicrobiota</taxon>
        <taxon>Opitutia</taxon>
        <taxon>Puniceicoccales</taxon>
        <taxon>Coraliomargaritaceae</taxon>
        <taxon>Coraliomargarita</taxon>
    </lineage>
</organism>